<dbReference type="GO" id="GO:0008934">
    <property type="term" value="F:inositol monophosphate 1-phosphatase activity"/>
    <property type="evidence" value="ECO:0007669"/>
    <property type="project" value="TreeGrafter"/>
</dbReference>
<comment type="cofactor">
    <cofactor evidence="4">
        <name>Mg(2+)</name>
        <dbReference type="ChEBI" id="CHEBI:18420"/>
    </cofactor>
</comment>
<dbReference type="PRINTS" id="PR00377">
    <property type="entry name" value="IMPHPHTASES"/>
</dbReference>
<dbReference type="PANTHER" id="PTHR20854:SF4">
    <property type="entry name" value="INOSITOL-1-MONOPHOSPHATASE-RELATED"/>
    <property type="match status" value="1"/>
</dbReference>
<evidence type="ECO:0000256" key="4">
    <source>
        <dbReference type="PIRSR" id="PIRSR600760-2"/>
    </source>
</evidence>
<dbReference type="RefSeq" id="WP_156611804.1">
    <property type="nucleotide sequence ID" value="NZ_WPCU01000010.1"/>
</dbReference>
<dbReference type="GO" id="GO:0007165">
    <property type="term" value="P:signal transduction"/>
    <property type="evidence" value="ECO:0007669"/>
    <property type="project" value="TreeGrafter"/>
</dbReference>
<gene>
    <name evidence="5" type="ORF">GC722_16190</name>
</gene>
<keyword evidence="3 4" id="KW-0460">Magnesium</keyword>
<dbReference type="SUPFAM" id="SSF56655">
    <property type="entry name" value="Carbohydrate phosphatase"/>
    <property type="match status" value="1"/>
</dbReference>
<dbReference type="InterPro" id="IPR000760">
    <property type="entry name" value="Inositol_monophosphatase-like"/>
</dbReference>
<organism evidence="5 6">
    <name type="scientific">Auraticoccus cholistanensis</name>
    <dbReference type="NCBI Taxonomy" id="2656650"/>
    <lineage>
        <taxon>Bacteria</taxon>
        <taxon>Bacillati</taxon>
        <taxon>Actinomycetota</taxon>
        <taxon>Actinomycetes</taxon>
        <taxon>Propionibacteriales</taxon>
        <taxon>Propionibacteriaceae</taxon>
        <taxon>Auraticoccus</taxon>
    </lineage>
</organism>
<dbReference type="Gene3D" id="3.30.540.10">
    <property type="entry name" value="Fructose-1,6-Bisphosphatase, subunit A, domain 1"/>
    <property type="match status" value="1"/>
</dbReference>
<proteinExistence type="predicted"/>
<accession>A0A6A9V1U6</accession>
<dbReference type="Gene3D" id="3.40.190.80">
    <property type="match status" value="1"/>
</dbReference>
<dbReference type="CDD" id="cd01637">
    <property type="entry name" value="IMPase_like"/>
    <property type="match status" value="1"/>
</dbReference>
<evidence type="ECO:0000313" key="6">
    <source>
        <dbReference type="Proteomes" id="UP000435304"/>
    </source>
</evidence>
<evidence type="ECO:0000313" key="5">
    <source>
        <dbReference type="EMBL" id="MVA77544.1"/>
    </source>
</evidence>
<dbReference type="AlphaFoldDB" id="A0A6A9V1U6"/>
<dbReference type="GO" id="GO:0006020">
    <property type="term" value="P:inositol metabolic process"/>
    <property type="evidence" value="ECO:0007669"/>
    <property type="project" value="TreeGrafter"/>
</dbReference>
<keyword evidence="6" id="KW-1185">Reference proteome</keyword>
<feature type="binding site" evidence="4">
    <location>
        <position position="89"/>
    </location>
    <ligand>
        <name>Mg(2+)</name>
        <dbReference type="ChEBI" id="CHEBI:18420"/>
        <label>1</label>
        <note>catalytic</note>
    </ligand>
</feature>
<dbReference type="GO" id="GO:0046872">
    <property type="term" value="F:metal ion binding"/>
    <property type="evidence" value="ECO:0007669"/>
    <property type="project" value="UniProtKB-KW"/>
</dbReference>
<feature type="binding site" evidence="4">
    <location>
        <position position="66"/>
    </location>
    <ligand>
        <name>Mg(2+)</name>
        <dbReference type="ChEBI" id="CHEBI:18420"/>
        <label>1</label>
        <note>catalytic</note>
    </ligand>
</feature>
<keyword evidence="1 4" id="KW-0479">Metal-binding</keyword>
<evidence type="ECO:0000256" key="2">
    <source>
        <dbReference type="ARBA" id="ARBA00022801"/>
    </source>
</evidence>
<dbReference type="EMBL" id="WPCU01000010">
    <property type="protein sequence ID" value="MVA77544.1"/>
    <property type="molecule type" value="Genomic_DNA"/>
</dbReference>
<reference evidence="5 6" key="1">
    <citation type="submission" date="2019-12" db="EMBL/GenBank/DDBJ databases">
        <title>Auraticoccus cholistani sp. nov., an actinomycete isolated from soil of Cholistan desert.</title>
        <authorList>
            <person name="Cheema M.T."/>
        </authorList>
    </citation>
    <scope>NUCLEOTIDE SEQUENCE [LARGE SCALE GENOMIC DNA]</scope>
    <source>
        <strain evidence="5 6">F435</strain>
    </source>
</reference>
<feature type="binding site" evidence="4">
    <location>
        <position position="208"/>
    </location>
    <ligand>
        <name>Mg(2+)</name>
        <dbReference type="ChEBI" id="CHEBI:18420"/>
        <label>1</label>
        <note>catalytic</note>
    </ligand>
</feature>
<comment type="caution">
    <text evidence="5">The sequence shown here is derived from an EMBL/GenBank/DDBJ whole genome shotgun (WGS) entry which is preliminary data.</text>
</comment>
<dbReference type="Pfam" id="PF00459">
    <property type="entry name" value="Inositol_P"/>
    <property type="match status" value="1"/>
</dbReference>
<dbReference type="Proteomes" id="UP000435304">
    <property type="component" value="Unassembled WGS sequence"/>
</dbReference>
<dbReference type="PANTHER" id="PTHR20854">
    <property type="entry name" value="INOSITOL MONOPHOSPHATASE"/>
    <property type="match status" value="1"/>
</dbReference>
<evidence type="ECO:0000256" key="3">
    <source>
        <dbReference type="ARBA" id="ARBA00022842"/>
    </source>
</evidence>
<dbReference type="PROSITE" id="PS00629">
    <property type="entry name" value="IMP_1"/>
    <property type="match status" value="1"/>
</dbReference>
<feature type="binding site" evidence="4">
    <location>
        <position position="91"/>
    </location>
    <ligand>
        <name>Mg(2+)</name>
        <dbReference type="ChEBI" id="CHEBI:18420"/>
        <label>1</label>
        <note>catalytic</note>
    </ligand>
</feature>
<protein>
    <submittedName>
        <fullName evidence="5">Inositol monophosphatase</fullName>
    </submittedName>
</protein>
<dbReference type="InterPro" id="IPR020583">
    <property type="entry name" value="Inositol_monoP_metal-BS"/>
</dbReference>
<evidence type="ECO:0000256" key="1">
    <source>
        <dbReference type="ARBA" id="ARBA00022723"/>
    </source>
</evidence>
<name>A0A6A9V1U6_9ACTN</name>
<feature type="binding site" evidence="4">
    <location>
        <position position="92"/>
    </location>
    <ligand>
        <name>Mg(2+)</name>
        <dbReference type="ChEBI" id="CHEBI:18420"/>
        <label>1</label>
        <note>catalytic</note>
    </ligand>
</feature>
<sequence length="258" mass="27569">MDTSDVLQLIVTVAEDVVTPRFRRLGEGQVREKNPGDLVTVADTEAEAALTAALSAAHPDALVVGEEAVAADPSLLDGLGRAEHAWVIDPIDGTANFVRGSEDHAVMVAELRSGRAVRAWIHQPQHRTSWVAELGAGVWRDGHRVHREPVGDDPGSWRGVSSRARWRDASFPPLGPIGTSAWCCGVDYPRLLTGETDFVVYSAPRPWDHVPGTLMLRELGGEARLTTGEHYRATSGGAPLVVGASPRVTDTVVDALAG</sequence>
<keyword evidence="2" id="KW-0378">Hydrolase</keyword>